<proteinExistence type="predicted"/>
<protein>
    <submittedName>
        <fullName evidence="1">Uncharacterized protein</fullName>
    </submittedName>
</protein>
<dbReference type="EMBL" id="LT559118">
    <property type="protein sequence ID" value="SBO94724.1"/>
    <property type="molecule type" value="Genomic_DNA"/>
</dbReference>
<reference evidence="1" key="1">
    <citation type="submission" date="2016-04" db="EMBL/GenBank/DDBJ databases">
        <authorList>
            <person name="Evans L.H."/>
            <person name="Alamgir A."/>
            <person name="Owens N."/>
            <person name="Weber N.D."/>
            <person name="Virtaneva K."/>
            <person name="Barbian K."/>
            <person name="Babar A."/>
            <person name="Rosenke K."/>
        </authorList>
    </citation>
    <scope>NUCLEOTIDE SEQUENCE</scope>
    <source>
        <strain evidence="1">Nono1</strain>
    </source>
</reference>
<sequence>MPVKQQQARAAGGHFTLRHVRSLVCVSDRKPELGRVEASL</sequence>
<accession>A0A1M4E7L4</accession>
<gene>
    <name evidence="1" type="ORF">BN4615_P4240</name>
</gene>
<name>A0A1M4E7L4_9ACTN</name>
<organism evidence="1">
    <name type="scientific">Nonomuraea gerenzanensis</name>
    <dbReference type="NCBI Taxonomy" id="93944"/>
    <lineage>
        <taxon>Bacteria</taxon>
        <taxon>Bacillati</taxon>
        <taxon>Actinomycetota</taxon>
        <taxon>Actinomycetes</taxon>
        <taxon>Streptosporangiales</taxon>
        <taxon>Streptosporangiaceae</taxon>
        <taxon>Nonomuraea</taxon>
    </lineage>
</organism>
<dbReference type="AlphaFoldDB" id="A0A1M4E7L4"/>
<evidence type="ECO:0000313" key="1">
    <source>
        <dbReference type="EMBL" id="SBO94724.1"/>
    </source>
</evidence>